<evidence type="ECO:0000256" key="5">
    <source>
        <dbReference type="ARBA" id="ARBA00022889"/>
    </source>
</evidence>
<dbReference type="InterPro" id="IPR015919">
    <property type="entry name" value="Cadherin-like_sf"/>
</dbReference>
<keyword evidence="5" id="KW-0130">Cell adhesion</keyword>
<dbReference type="GO" id="GO:0000902">
    <property type="term" value="P:cell morphogenesis"/>
    <property type="evidence" value="ECO:0007669"/>
    <property type="project" value="TreeGrafter"/>
</dbReference>
<keyword evidence="4 8" id="KW-0106">Calcium</keyword>
<keyword evidence="6" id="KW-0472">Membrane</keyword>
<dbReference type="SUPFAM" id="SSF49313">
    <property type="entry name" value="Cadherin-like"/>
    <property type="match status" value="6"/>
</dbReference>
<dbReference type="GO" id="GO:0045296">
    <property type="term" value="F:cadherin binding"/>
    <property type="evidence" value="ECO:0007669"/>
    <property type="project" value="TreeGrafter"/>
</dbReference>
<feature type="domain" description="Cadherin" evidence="9">
    <location>
        <begin position="319"/>
        <end position="419"/>
    </location>
</feature>
<dbReference type="GO" id="GO:0008013">
    <property type="term" value="F:beta-catenin binding"/>
    <property type="evidence" value="ECO:0007669"/>
    <property type="project" value="TreeGrafter"/>
</dbReference>
<dbReference type="GO" id="GO:0016342">
    <property type="term" value="C:catenin complex"/>
    <property type="evidence" value="ECO:0007669"/>
    <property type="project" value="TreeGrafter"/>
</dbReference>
<feature type="domain" description="Cadherin" evidence="9">
    <location>
        <begin position="644"/>
        <end position="744"/>
    </location>
</feature>
<dbReference type="Proteomes" id="UP001108240">
    <property type="component" value="Unplaced"/>
</dbReference>
<keyword evidence="3" id="KW-0677">Repeat</keyword>
<evidence type="ECO:0000259" key="9">
    <source>
        <dbReference type="PROSITE" id="PS50268"/>
    </source>
</evidence>
<dbReference type="GO" id="GO:0034332">
    <property type="term" value="P:adherens junction organization"/>
    <property type="evidence" value="ECO:0007669"/>
    <property type="project" value="TreeGrafter"/>
</dbReference>
<dbReference type="GO" id="GO:0005509">
    <property type="term" value="F:calcium ion binding"/>
    <property type="evidence" value="ECO:0007669"/>
    <property type="project" value="UniProtKB-UniRule"/>
</dbReference>
<dbReference type="AlphaFoldDB" id="A0A9J7YHW1"/>
<comment type="subcellular location">
    <subcellularLocation>
        <location evidence="1">Cell membrane</location>
    </subcellularLocation>
</comment>
<accession>A0A9J7YHW1</accession>
<evidence type="ECO:0000313" key="11">
    <source>
        <dbReference type="Proteomes" id="UP001108240"/>
    </source>
</evidence>
<feature type="domain" description="Cadherin" evidence="9">
    <location>
        <begin position="64"/>
        <end position="153"/>
    </location>
</feature>
<dbReference type="FunFam" id="2.60.40.60:FF:000092">
    <property type="entry name" value="Protocadherin 8"/>
    <property type="match status" value="1"/>
</dbReference>
<evidence type="ECO:0000256" key="8">
    <source>
        <dbReference type="PROSITE-ProRule" id="PRU00043"/>
    </source>
</evidence>
<feature type="domain" description="Cadherin" evidence="9">
    <location>
        <begin position="535"/>
        <end position="643"/>
    </location>
</feature>
<organism evidence="10 11">
    <name type="scientific">Cyprinus carpio carpio</name>
    <dbReference type="NCBI Taxonomy" id="630221"/>
    <lineage>
        <taxon>Eukaryota</taxon>
        <taxon>Metazoa</taxon>
        <taxon>Chordata</taxon>
        <taxon>Craniata</taxon>
        <taxon>Vertebrata</taxon>
        <taxon>Euteleostomi</taxon>
        <taxon>Actinopterygii</taxon>
        <taxon>Neopterygii</taxon>
        <taxon>Teleostei</taxon>
        <taxon>Ostariophysi</taxon>
        <taxon>Cypriniformes</taxon>
        <taxon>Cyprinidae</taxon>
        <taxon>Cyprininae</taxon>
        <taxon>Cyprinus</taxon>
    </lineage>
</organism>
<dbReference type="Pfam" id="PF00028">
    <property type="entry name" value="Cadherin"/>
    <property type="match status" value="5"/>
</dbReference>
<dbReference type="PANTHER" id="PTHR24027">
    <property type="entry name" value="CADHERIN-23"/>
    <property type="match status" value="1"/>
</dbReference>
<dbReference type="FunFam" id="2.60.40.60:FF:000019">
    <property type="entry name" value="Cadherin 2"/>
    <property type="match status" value="1"/>
</dbReference>
<dbReference type="InterPro" id="IPR002126">
    <property type="entry name" value="Cadherin-like_dom"/>
</dbReference>
<evidence type="ECO:0000256" key="3">
    <source>
        <dbReference type="ARBA" id="ARBA00022737"/>
    </source>
</evidence>
<dbReference type="GO" id="GO:0005912">
    <property type="term" value="C:adherens junction"/>
    <property type="evidence" value="ECO:0007669"/>
    <property type="project" value="TreeGrafter"/>
</dbReference>
<evidence type="ECO:0000256" key="2">
    <source>
        <dbReference type="ARBA" id="ARBA00022475"/>
    </source>
</evidence>
<dbReference type="CDD" id="cd11304">
    <property type="entry name" value="Cadherin_repeat"/>
    <property type="match status" value="6"/>
</dbReference>
<dbReference type="PROSITE" id="PS00232">
    <property type="entry name" value="CADHERIN_1"/>
    <property type="match status" value="1"/>
</dbReference>
<dbReference type="SMART" id="SM00112">
    <property type="entry name" value="CA"/>
    <property type="match status" value="6"/>
</dbReference>
<dbReference type="GO" id="GO:0007043">
    <property type="term" value="P:cell-cell junction assembly"/>
    <property type="evidence" value="ECO:0007669"/>
    <property type="project" value="TreeGrafter"/>
</dbReference>
<dbReference type="Ensembl" id="ENSCCRT00000188821.1">
    <property type="protein sequence ID" value="ENSCCRP00000116935.1"/>
    <property type="gene ID" value="ENSCCRG00000025936.2"/>
</dbReference>
<dbReference type="GO" id="GO:0016477">
    <property type="term" value="P:cell migration"/>
    <property type="evidence" value="ECO:0007669"/>
    <property type="project" value="TreeGrafter"/>
</dbReference>
<protein>
    <submittedName>
        <fullName evidence="10">Cadherin 17, LI cadherin (liver-intestine)</fullName>
    </submittedName>
</protein>
<keyword evidence="2" id="KW-1003">Cell membrane</keyword>
<evidence type="ECO:0000256" key="1">
    <source>
        <dbReference type="ARBA" id="ARBA00004236"/>
    </source>
</evidence>
<evidence type="ECO:0000256" key="6">
    <source>
        <dbReference type="ARBA" id="ARBA00023136"/>
    </source>
</evidence>
<dbReference type="FunFam" id="2.60.40.60:FF:000011">
    <property type="entry name" value="Cadherin 1"/>
    <property type="match status" value="1"/>
</dbReference>
<sequence length="920" mass="102839">MFLLVCRESNMLIYNGDFSINHFKFSDLGCYFFTWLYNSSLSLSQAHGIGLEDKKGPLGNLVLDVPEATPVPFPIYQFTSTEEAETYHVSGETEGKISISSDGWLFLEQPLEWSHDKNHHLDIEAWSADGETVDGPYSVVLQVVDVNNNHPVFSESQYSGHVREHSPAGVPFLQVSATDADDPNTLNAQLRFSIVNQIPNPGNGFYFGIDPDSGDIFITEEGAEFLRARPSVTYSRGEVRGSPDVLKKKFEDYCIPRNNIPLENNPFYTCIERAERREVNLLQDPDYALVVRAEDLGGGAPNALSSTTRVNIAIVQNLWVSPGSITIRENLEGEYPMYLTTVHANDPTALYKLVQKERLSFPFTISVDGKIYVTAPLDREEKEMYTLVVLAEDEQGVELEKPMEIHVQVDDVNDNRPVCDEAVFEVQENEPIGNQIGVLRAYDSDKEGTLNSFLGYTLLRQKPTKPFDRMFTIDQANGEIKLANKNLQRKEVSQYELTFNVTDGVYTTECKAIIKVIDINNEIPVFEKKEYGTHSVPELAEVGTTLLTIKATDADDPGTGSSRVEYHITAGDQHNLLAIEVDENTGEGRVYIARPLDYELQSIFSLQIDARNPEPLIEGVEYNENATTFVVIQLLDVDEPPVFEVETLNVNVPENITVGTVIMTAEAKDPEGKTIKFKMEGDEHNWLELDADSGELKTKAALDRETVEQISLIIIAYETEGDKQEAEMLVDIQLLDVNDNHPKLQKTQGFICVQDMTPLTLTAVDKDADPYGEPFTFSINRKSPNFEIKPIDGTSAQLILKKKPSSDLNATVPINIKDNAGMGITQKFDVRICNCTKLGYCYIEPGAHSWKLGMSGTIGILAGTFGFISKTDSLKSLIRLKRSKLRKCFFFFFSSSSVPDHCHLPNQEEGSAEISNFWRG</sequence>
<dbReference type="InterPro" id="IPR039808">
    <property type="entry name" value="Cadherin"/>
</dbReference>
<dbReference type="GO" id="GO:0007156">
    <property type="term" value="P:homophilic cell adhesion via plasma membrane adhesion molecules"/>
    <property type="evidence" value="ECO:0007669"/>
    <property type="project" value="InterPro"/>
</dbReference>
<evidence type="ECO:0000313" key="10">
    <source>
        <dbReference type="Ensembl" id="ENSCCRP00000116935.1"/>
    </source>
</evidence>
<dbReference type="PROSITE" id="PS50268">
    <property type="entry name" value="CADHERIN_2"/>
    <property type="match status" value="6"/>
</dbReference>
<dbReference type="GeneTree" id="ENSGT00940000157655"/>
<proteinExistence type="predicted"/>
<dbReference type="InterPro" id="IPR020894">
    <property type="entry name" value="Cadherin_CS"/>
</dbReference>
<evidence type="ECO:0000256" key="4">
    <source>
        <dbReference type="ARBA" id="ARBA00022837"/>
    </source>
</evidence>
<reference evidence="10" key="1">
    <citation type="submission" date="2025-08" db="UniProtKB">
        <authorList>
            <consortium name="Ensembl"/>
        </authorList>
    </citation>
    <scope>IDENTIFICATION</scope>
</reference>
<dbReference type="GO" id="GO:0044331">
    <property type="term" value="P:cell-cell adhesion mediated by cadherin"/>
    <property type="evidence" value="ECO:0007669"/>
    <property type="project" value="TreeGrafter"/>
</dbReference>
<dbReference type="PANTHER" id="PTHR24027:SF419">
    <property type="entry name" value="CADHERIN-17"/>
    <property type="match status" value="1"/>
</dbReference>
<name>A0A9J7YHW1_CYPCA</name>
<dbReference type="FunFam" id="2.60.40.60:FF:000163">
    <property type="entry name" value="Cadherin 17"/>
    <property type="match status" value="1"/>
</dbReference>
<dbReference type="Gene3D" id="2.60.40.60">
    <property type="entry name" value="Cadherins"/>
    <property type="match status" value="7"/>
</dbReference>
<keyword evidence="7" id="KW-0325">Glycoprotein</keyword>
<keyword evidence="11" id="KW-1185">Reference proteome</keyword>
<dbReference type="GO" id="GO:0016339">
    <property type="term" value="P:calcium-dependent cell-cell adhesion via plasma membrane cell adhesion molecules"/>
    <property type="evidence" value="ECO:0007669"/>
    <property type="project" value="TreeGrafter"/>
</dbReference>
<feature type="domain" description="Cadherin" evidence="9">
    <location>
        <begin position="424"/>
        <end position="526"/>
    </location>
</feature>
<dbReference type="GO" id="GO:0060027">
    <property type="term" value="P:convergent extension involved in gastrulation"/>
    <property type="evidence" value="ECO:0007669"/>
    <property type="project" value="UniProtKB-ARBA"/>
</dbReference>
<dbReference type="OMA" id="DVNNEMP"/>
<reference evidence="10" key="2">
    <citation type="submission" date="2025-09" db="UniProtKB">
        <authorList>
            <consortium name="Ensembl"/>
        </authorList>
    </citation>
    <scope>IDENTIFICATION</scope>
</reference>
<feature type="domain" description="Cadherin" evidence="9">
    <location>
        <begin position="154"/>
        <end position="314"/>
    </location>
</feature>
<evidence type="ECO:0000256" key="7">
    <source>
        <dbReference type="ARBA" id="ARBA00023180"/>
    </source>
</evidence>
<dbReference type="PRINTS" id="PR00205">
    <property type="entry name" value="CADHERIN"/>
</dbReference>